<feature type="domain" description="Alpha-L-rhamnosidase concanavalin-like" evidence="4">
    <location>
        <begin position="316"/>
        <end position="417"/>
    </location>
</feature>
<evidence type="ECO:0000259" key="5">
    <source>
        <dbReference type="Pfam" id="PF08531"/>
    </source>
</evidence>
<dbReference type="SUPFAM" id="SSF48208">
    <property type="entry name" value="Six-hairpin glycosidases"/>
    <property type="match status" value="1"/>
</dbReference>
<keyword evidence="9" id="KW-1185">Reference proteome</keyword>
<dbReference type="Gene3D" id="2.60.420.10">
    <property type="entry name" value="Maltose phosphorylase, domain 3"/>
    <property type="match status" value="1"/>
</dbReference>
<dbReference type="Pfam" id="PF05592">
    <property type="entry name" value="Bac_rhamnosid"/>
    <property type="match status" value="1"/>
</dbReference>
<organism evidence="8 9">
    <name type="scientific">Georgenia alba</name>
    <dbReference type="NCBI Taxonomy" id="2233858"/>
    <lineage>
        <taxon>Bacteria</taxon>
        <taxon>Bacillati</taxon>
        <taxon>Actinomycetota</taxon>
        <taxon>Actinomycetes</taxon>
        <taxon>Micrococcales</taxon>
        <taxon>Bogoriellaceae</taxon>
        <taxon>Georgenia</taxon>
    </lineage>
</organism>
<dbReference type="PANTHER" id="PTHR33307:SF6">
    <property type="entry name" value="ALPHA-RHAMNOSIDASE (EUROFUNG)-RELATED"/>
    <property type="match status" value="1"/>
</dbReference>
<proteinExistence type="predicted"/>
<dbReference type="Pfam" id="PF08531">
    <property type="entry name" value="Bac_rhamnosid_N"/>
    <property type="match status" value="1"/>
</dbReference>
<dbReference type="PIRSF" id="PIRSF010631">
    <property type="entry name" value="A-rhamnsds"/>
    <property type="match status" value="1"/>
</dbReference>
<dbReference type="EMBL" id="JBHTCQ010000001">
    <property type="protein sequence ID" value="MFC7403491.1"/>
    <property type="molecule type" value="Genomic_DNA"/>
</dbReference>
<dbReference type="Pfam" id="PF25788">
    <property type="entry name" value="Ig_Rha78A_N"/>
    <property type="match status" value="1"/>
</dbReference>
<feature type="domain" description="Bacterial alpha-L-rhamnosidase N-terminal" evidence="5">
    <location>
        <begin position="137"/>
        <end position="306"/>
    </location>
</feature>
<feature type="domain" description="Alpha-L-rhamnosidase six-hairpin glycosidase" evidence="6">
    <location>
        <begin position="423"/>
        <end position="768"/>
    </location>
</feature>
<dbReference type="InterPro" id="IPR035398">
    <property type="entry name" value="Bac_rhamnosid_C"/>
</dbReference>
<gene>
    <name evidence="8" type="ORF">ACFQQL_00110</name>
</gene>
<comment type="caution">
    <text evidence="8">The sequence shown here is derived from an EMBL/GenBank/DDBJ whole genome shotgun (WGS) entry which is preliminary data.</text>
</comment>
<reference evidence="9" key="1">
    <citation type="journal article" date="2019" name="Int. J. Syst. Evol. Microbiol.">
        <title>The Global Catalogue of Microorganisms (GCM) 10K type strain sequencing project: providing services to taxonomists for standard genome sequencing and annotation.</title>
        <authorList>
            <consortium name="The Broad Institute Genomics Platform"/>
            <consortium name="The Broad Institute Genome Sequencing Center for Infectious Disease"/>
            <person name="Wu L."/>
            <person name="Ma J."/>
        </authorList>
    </citation>
    <scope>NUCLEOTIDE SEQUENCE [LARGE SCALE GENOMIC DNA]</scope>
    <source>
        <strain evidence="9">JCM 1490</strain>
    </source>
</reference>
<dbReference type="PANTHER" id="PTHR33307">
    <property type="entry name" value="ALPHA-RHAMNOSIDASE (EUROFUNG)"/>
    <property type="match status" value="1"/>
</dbReference>
<dbReference type="Gene3D" id="2.60.120.260">
    <property type="entry name" value="Galactose-binding domain-like"/>
    <property type="match status" value="2"/>
</dbReference>
<evidence type="ECO:0000256" key="2">
    <source>
        <dbReference type="ARBA" id="ARBA00012652"/>
    </source>
</evidence>
<keyword evidence="3 8" id="KW-0378">Hydrolase</keyword>
<dbReference type="GO" id="GO:0016787">
    <property type="term" value="F:hydrolase activity"/>
    <property type="evidence" value="ECO:0007669"/>
    <property type="project" value="UniProtKB-KW"/>
</dbReference>
<dbReference type="InterPro" id="IPR008902">
    <property type="entry name" value="Rhamnosid_concanavalin"/>
</dbReference>
<dbReference type="EC" id="3.2.1.40" evidence="2"/>
<dbReference type="InterPro" id="IPR035396">
    <property type="entry name" value="Bac_rhamnosid6H"/>
</dbReference>
<feature type="domain" description="Alpha-L-rhamnosidase C-terminal" evidence="7">
    <location>
        <begin position="771"/>
        <end position="843"/>
    </location>
</feature>
<comment type="catalytic activity">
    <reaction evidence="1">
        <text>Hydrolysis of terminal non-reducing alpha-L-rhamnose residues in alpha-L-rhamnosides.</text>
        <dbReference type="EC" id="3.2.1.40"/>
    </reaction>
</comment>
<dbReference type="Gene3D" id="1.50.10.10">
    <property type="match status" value="1"/>
</dbReference>
<evidence type="ECO:0000313" key="9">
    <source>
        <dbReference type="Proteomes" id="UP001596455"/>
    </source>
</evidence>
<dbReference type="Pfam" id="PF17390">
    <property type="entry name" value="Bac_rhamnosid_C"/>
    <property type="match status" value="1"/>
</dbReference>
<dbReference type="Gene3D" id="2.60.40.10">
    <property type="entry name" value="Immunoglobulins"/>
    <property type="match status" value="1"/>
</dbReference>
<protein>
    <recommendedName>
        <fullName evidence="2">alpha-L-rhamnosidase</fullName>
        <ecNumber evidence="2">3.2.1.40</ecNumber>
    </recommendedName>
</protein>
<evidence type="ECO:0000259" key="6">
    <source>
        <dbReference type="Pfam" id="PF17389"/>
    </source>
</evidence>
<evidence type="ECO:0000256" key="1">
    <source>
        <dbReference type="ARBA" id="ARBA00001445"/>
    </source>
</evidence>
<dbReference type="InterPro" id="IPR012341">
    <property type="entry name" value="6hp_glycosidase-like_sf"/>
</dbReference>
<dbReference type="InterPro" id="IPR013783">
    <property type="entry name" value="Ig-like_fold"/>
</dbReference>
<dbReference type="Proteomes" id="UP001596455">
    <property type="component" value="Unassembled WGS sequence"/>
</dbReference>
<dbReference type="RefSeq" id="WP_382390002.1">
    <property type="nucleotide sequence ID" value="NZ_JBHTCQ010000001.1"/>
</dbReference>
<name>A0ABW2Q2M6_9MICO</name>
<evidence type="ECO:0000259" key="4">
    <source>
        <dbReference type="Pfam" id="PF05592"/>
    </source>
</evidence>
<evidence type="ECO:0000313" key="8">
    <source>
        <dbReference type="EMBL" id="MFC7403491.1"/>
    </source>
</evidence>
<dbReference type="Pfam" id="PF17389">
    <property type="entry name" value="Bac_rhamnosid6H"/>
    <property type="match status" value="1"/>
</dbReference>
<dbReference type="InterPro" id="IPR016007">
    <property type="entry name" value="Alpha_rhamnosid"/>
</dbReference>
<dbReference type="InterPro" id="IPR013737">
    <property type="entry name" value="Bac_rhamnosid_N"/>
</dbReference>
<evidence type="ECO:0000259" key="7">
    <source>
        <dbReference type="Pfam" id="PF17390"/>
    </source>
</evidence>
<accession>A0ABW2Q2M6</accession>
<dbReference type="InterPro" id="IPR008928">
    <property type="entry name" value="6-hairpin_glycosidase_sf"/>
</dbReference>
<sequence>MSTPRVTAVRVERRRDGAFADTPTPRLSWTVGSDVPGWRQAGAEVRLDGSEVARLETDESVFVDWPFDPLAPRARHRLEVRVTGQDGAASPWSEPVELRSTFLGDGEWQAAFVTLAEPDGEACPGLVRTEIDLDRPLASATLYATAQGVYQVAINGRDVDDAVLKPGWTSYQYRLAHEATDVTGLLREGRNAVGIRFAGGWFTEKFGFHGHARRVYGEDQPAVAAQLHLRYADGTSQVVTTGPDWRGAAAGPVVSSGIYDGERIDARRAATGWSEPGYDDAGWPAVTTRDVDVLPVPALAEPVRRTGELPVREVLTTPSGRTVLDFGQNLVGRVRVRVSGPAGHVVTLRHAEVLEHGELGTRPLRHARATDELVLSGGEDVLEPEFTFHGFRYVEVDGWPREFDGRRDAAAFTAVVVGSDMHRTGWFECSEPLVNRLHENVVWGMRGNFLSIPTDCPQRDERLGWTGDIQVFSPTASTLFDADAFLAGWLKDVEAEQAASGGSLGFVVPQVLPDGDRPAAAWGDAATVVPTVLYERFGDRRALAEQYPSMRAWVDVVAERAGDNLLWEGDFQFGDWLDPDSPPDAPGEAKVAKEIVATAHLVRSARLVARAAEELGHAADAQRYGDLAERARQAWLTAYVTRDGRITSDAQTAYAMALAYELVDAAERQAMGDRLAELVREAGDRIGTGFVGTPIIADALTDTGHADVAGRLLLQTGVPSWLYAVTMGATTVWERWDSMLPDGTINPGQMTSFNHYAFGAVADWMYRRLAGLAPAAPGYRRLRIAPVPIAGMDHATARLETPYGPAEAGWRAEDGQVRVRAVVPAGASALVELPGGETHEVGSGEHEWAVRDPRDERVRAGV</sequence>
<evidence type="ECO:0000256" key="3">
    <source>
        <dbReference type="ARBA" id="ARBA00022801"/>
    </source>
</evidence>